<gene>
    <name evidence="1" type="ORF">KABACHOK_01450</name>
</gene>
<proteinExistence type="predicted"/>
<protein>
    <submittedName>
        <fullName evidence="1">Uncharacterized protein</fullName>
    </submittedName>
</protein>
<reference evidence="1" key="1">
    <citation type="submission" date="2022-05" db="EMBL/GenBank/DDBJ databases">
        <authorList>
            <person name="Friedrich I."/>
            <person name="Poehlein A."/>
            <person name="Schneider D."/>
            <person name="Hertel R."/>
            <person name="Daniel R."/>
        </authorList>
    </citation>
    <scope>NUCLEOTIDE SEQUENCE</scope>
</reference>
<sequence>MSIQDRMNLDTPMVNVRLSPAVDQVAIARDLAGRFDQNQHDYDAMTTIAAHLREHPAAPFSGRQCSEFVQDARDRLYGGVTTWNRLIDGAPCPVAQQADVLFCGPDWATPLSGMVTRWGTPEEWRAAVGSVDHHPGHEYEWSWYRADTDQLIPWDGPAPTLWLLLPKTPGAQEHPDAD</sequence>
<evidence type="ECO:0000313" key="2">
    <source>
        <dbReference type="Proteomes" id="UP001056685"/>
    </source>
</evidence>
<name>A0A9E7MNL8_9CAUD</name>
<organism evidence="1 2">
    <name type="scientific">Brevundimonas phage vB_BpoS-Kabachok</name>
    <dbReference type="NCBI Taxonomy" id="2948600"/>
    <lineage>
        <taxon>Viruses</taxon>
        <taxon>Duplodnaviria</taxon>
        <taxon>Heunggongvirae</taxon>
        <taxon>Uroviricota</taxon>
        <taxon>Caudoviricetes</taxon>
        <taxon>Jeanschmidtviridae</taxon>
        <taxon>Marchewkavirus</taxon>
        <taxon>Marchewkavirus kabachok</taxon>
    </lineage>
</organism>
<evidence type="ECO:0000313" key="1">
    <source>
        <dbReference type="EMBL" id="USN13981.1"/>
    </source>
</evidence>
<dbReference type="Proteomes" id="UP001056685">
    <property type="component" value="Segment"/>
</dbReference>
<keyword evidence="2" id="KW-1185">Reference proteome</keyword>
<accession>A0A9E7MNL8</accession>
<dbReference type="EMBL" id="ON529852">
    <property type="protein sequence ID" value="USN13981.1"/>
    <property type="molecule type" value="Genomic_DNA"/>
</dbReference>